<evidence type="ECO:0000256" key="3">
    <source>
        <dbReference type="ARBA" id="ARBA00022692"/>
    </source>
</evidence>
<dbReference type="Pfam" id="PF04138">
    <property type="entry name" value="GtrA_DPMS_TM"/>
    <property type="match status" value="1"/>
</dbReference>
<evidence type="ECO:0000256" key="2">
    <source>
        <dbReference type="ARBA" id="ARBA00009399"/>
    </source>
</evidence>
<dbReference type="InterPro" id="IPR007267">
    <property type="entry name" value="GtrA_DPMS_TM"/>
</dbReference>
<protein>
    <submittedName>
        <fullName evidence="8">GtrA family protein</fullName>
    </submittedName>
</protein>
<feature type="transmembrane region" description="Helical" evidence="6">
    <location>
        <begin position="35"/>
        <end position="53"/>
    </location>
</feature>
<sequence length="126" mass="13570">MLKRISIFASGSLIGAVIDYVSTISLNNVFGVDPAVALGLSMILSSCVVFLFHRHITFPEAHGNTAYRFLLFIAVTLLVFLLRAVLLKAFLYAGLALAIALFLAIGLASLMNFVISSTVTFSKKLS</sequence>
<dbReference type="InterPro" id="IPR051401">
    <property type="entry name" value="GtrA_CellWall_Glycosyl"/>
</dbReference>
<feature type="domain" description="GtrA/DPMS transmembrane" evidence="7">
    <location>
        <begin position="8"/>
        <end position="121"/>
    </location>
</feature>
<evidence type="ECO:0000313" key="8">
    <source>
        <dbReference type="EMBL" id="MFC3206294.1"/>
    </source>
</evidence>
<comment type="caution">
    <text evidence="8">The sequence shown here is derived from an EMBL/GenBank/DDBJ whole genome shotgun (WGS) entry which is preliminary data.</text>
</comment>
<comment type="subcellular location">
    <subcellularLocation>
        <location evidence="1">Membrane</location>
        <topology evidence="1">Multi-pass membrane protein</topology>
    </subcellularLocation>
</comment>
<keyword evidence="3 6" id="KW-0812">Transmembrane</keyword>
<gene>
    <name evidence="8" type="ORF">ACFOHJ_08740</name>
</gene>
<feature type="transmembrane region" description="Helical" evidence="6">
    <location>
        <begin position="92"/>
        <end position="115"/>
    </location>
</feature>
<dbReference type="Proteomes" id="UP001595583">
    <property type="component" value="Unassembled WGS sequence"/>
</dbReference>
<comment type="similarity">
    <text evidence="2">Belongs to the GtrA family.</text>
</comment>
<evidence type="ECO:0000313" key="9">
    <source>
        <dbReference type="Proteomes" id="UP001595583"/>
    </source>
</evidence>
<evidence type="ECO:0000256" key="5">
    <source>
        <dbReference type="ARBA" id="ARBA00023136"/>
    </source>
</evidence>
<feature type="transmembrane region" description="Helical" evidence="6">
    <location>
        <begin position="7"/>
        <end position="29"/>
    </location>
</feature>
<evidence type="ECO:0000256" key="4">
    <source>
        <dbReference type="ARBA" id="ARBA00022989"/>
    </source>
</evidence>
<proteinExistence type="inferred from homology"/>
<keyword evidence="4 6" id="KW-1133">Transmembrane helix</keyword>
<name>A0ABV7KAZ1_9HYPH</name>
<dbReference type="PANTHER" id="PTHR38459">
    <property type="entry name" value="PROPHAGE BACTOPRENOL-LINKED GLUCOSE TRANSLOCASE HOMOLOG"/>
    <property type="match status" value="1"/>
</dbReference>
<dbReference type="PANTHER" id="PTHR38459:SF1">
    <property type="entry name" value="PROPHAGE BACTOPRENOL-LINKED GLUCOSE TRANSLOCASE HOMOLOG"/>
    <property type="match status" value="1"/>
</dbReference>
<keyword evidence="9" id="KW-1185">Reference proteome</keyword>
<evidence type="ECO:0000256" key="1">
    <source>
        <dbReference type="ARBA" id="ARBA00004141"/>
    </source>
</evidence>
<organism evidence="8 9">
    <name type="scientific">Aquamicrobium soli</name>
    <dbReference type="NCBI Taxonomy" id="1811518"/>
    <lineage>
        <taxon>Bacteria</taxon>
        <taxon>Pseudomonadati</taxon>
        <taxon>Pseudomonadota</taxon>
        <taxon>Alphaproteobacteria</taxon>
        <taxon>Hyphomicrobiales</taxon>
        <taxon>Phyllobacteriaceae</taxon>
        <taxon>Aquamicrobium</taxon>
    </lineage>
</organism>
<dbReference type="RefSeq" id="WP_378220109.1">
    <property type="nucleotide sequence ID" value="NZ_JBHRTK010000010.1"/>
</dbReference>
<keyword evidence="5 6" id="KW-0472">Membrane</keyword>
<dbReference type="EMBL" id="JBHRTK010000010">
    <property type="protein sequence ID" value="MFC3206294.1"/>
    <property type="molecule type" value="Genomic_DNA"/>
</dbReference>
<evidence type="ECO:0000256" key="6">
    <source>
        <dbReference type="SAM" id="Phobius"/>
    </source>
</evidence>
<accession>A0ABV7KAZ1</accession>
<feature type="transmembrane region" description="Helical" evidence="6">
    <location>
        <begin position="65"/>
        <end position="86"/>
    </location>
</feature>
<reference evidence="9" key="1">
    <citation type="journal article" date="2019" name="Int. J. Syst. Evol. Microbiol.">
        <title>The Global Catalogue of Microorganisms (GCM) 10K type strain sequencing project: providing services to taxonomists for standard genome sequencing and annotation.</title>
        <authorList>
            <consortium name="The Broad Institute Genomics Platform"/>
            <consortium name="The Broad Institute Genome Sequencing Center for Infectious Disease"/>
            <person name="Wu L."/>
            <person name="Ma J."/>
        </authorList>
    </citation>
    <scope>NUCLEOTIDE SEQUENCE [LARGE SCALE GENOMIC DNA]</scope>
    <source>
        <strain evidence="9">KCTC 52165</strain>
    </source>
</reference>
<evidence type="ECO:0000259" key="7">
    <source>
        <dbReference type="Pfam" id="PF04138"/>
    </source>
</evidence>